<feature type="compositionally biased region" description="Basic residues" evidence="1">
    <location>
        <begin position="18"/>
        <end position="27"/>
    </location>
</feature>
<feature type="compositionally biased region" description="Polar residues" evidence="1">
    <location>
        <begin position="8"/>
        <end position="17"/>
    </location>
</feature>
<accession>A0A2P2M9P6</accession>
<evidence type="ECO:0000256" key="1">
    <source>
        <dbReference type="SAM" id="MobiDB-lite"/>
    </source>
</evidence>
<evidence type="ECO:0000313" key="2">
    <source>
        <dbReference type="EMBL" id="MBX26932.1"/>
    </source>
</evidence>
<reference evidence="2" key="1">
    <citation type="submission" date="2018-02" db="EMBL/GenBank/DDBJ databases">
        <title>Rhizophora mucronata_Transcriptome.</title>
        <authorList>
            <person name="Meera S.P."/>
            <person name="Sreeshan A."/>
            <person name="Augustine A."/>
        </authorList>
    </citation>
    <scope>NUCLEOTIDE SEQUENCE</scope>
    <source>
        <tissue evidence="2">Leaf</tissue>
    </source>
</reference>
<feature type="region of interest" description="Disordered" evidence="1">
    <location>
        <begin position="1"/>
        <end position="40"/>
    </location>
</feature>
<protein>
    <submittedName>
        <fullName evidence="2">Uncharacterized protein</fullName>
    </submittedName>
</protein>
<name>A0A2P2M9P6_RHIMU</name>
<dbReference type="AlphaFoldDB" id="A0A2P2M9P6"/>
<organism evidence="2">
    <name type="scientific">Rhizophora mucronata</name>
    <name type="common">Asiatic mangrove</name>
    <dbReference type="NCBI Taxonomy" id="61149"/>
    <lineage>
        <taxon>Eukaryota</taxon>
        <taxon>Viridiplantae</taxon>
        <taxon>Streptophyta</taxon>
        <taxon>Embryophyta</taxon>
        <taxon>Tracheophyta</taxon>
        <taxon>Spermatophyta</taxon>
        <taxon>Magnoliopsida</taxon>
        <taxon>eudicotyledons</taxon>
        <taxon>Gunneridae</taxon>
        <taxon>Pentapetalae</taxon>
        <taxon>rosids</taxon>
        <taxon>fabids</taxon>
        <taxon>Malpighiales</taxon>
        <taxon>Rhizophoraceae</taxon>
        <taxon>Rhizophora</taxon>
    </lineage>
</organism>
<dbReference type="EMBL" id="GGEC01046448">
    <property type="protein sequence ID" value="MBX26932.1"/>
    <property type="molecule type" value="Transcribed_RNA"/>
</dbReference>
<feature type="compositionally biased region" description="Low complexity" evidence="1">
    <location>
        <begin position="28"/>
        <end position="40"/>
    </location>
</feature>
<sequence length="40" mass="4609">MIHVISKFMTSHNSSSPCHRKKKKGKRNNLINSQIENNNS</sequence>
<proteinExistence type="predicted"/>